<accession>A0A225MKW7</accession>
<dbReference type="Proteomes" id="UP000214603">
    <property type="component" value="Unassembled WGS sequence"/>
</dbReference>
<comment type="caution">
    <text evidence="1">The sequence shown here is derived from an EMBL/GenBank/DDBJ whole genome shotgun (WGS) entry which is preliminary data.</text>
</comment>
<keyword evidence="2" id="KW-1185">Reference proteome</keyword>
<protein>
    <submittedName>
        <fullName evidence="1">Uncharacterized protein</fullName>
    </submittedName>
</protein>
<reference evidence="2" key="1">
    <citation type="submission" date="2017-06" db="EMBL/GenBank/DDBJ databases">
        <title>Herbaspirillum phytohormonus sp. nov., isolated from the root nodule of Robinia pseudoacacia in lead-zinc mine.</title>
        <authorList>
            <person name="Fan M."/>
            <person name="Lin Y."/>
        </authorList>
    </citation>
    <scope>NUCLEOTIDE SEQUENCE [LARGE SCALE GENOMIC DNA]</scope>
    <source>
        <strain evidence="2">SC-089</strain>
    </source>
</reference>
<evidence type="ECO:0000313" key="2">
    <source>
        <dbReference type="Proteomes" id="UP000214603"/>
    </source>
</evidence>
<dbReference type="EMBL" id="NJIH01000004">
    <property type="protein sequence ID" value="OWT61966.1"/>
    <property type="molecule type" value="Genomic_DNA"/>
</dbReference>
<organism evidence="1 2">
    <name type="scientific">Candidimonas nitroreducens</name>
    <dbReference type="NCBI Taxonomy" id="683354"/>
    <lineage>
        <taxon>Bacteria</taxon>
        <taxon>Pseudomonadati</taxon>
        <taxon>Pseudomonadota</taxon>
        <taxon>Betaproteobacteria</taxon>
        <taxon>Burkholderiales</taxon>
        <taxon>Alcaligenaceae</taxon>
        <taxon>Candidimonas</taxon>
    </lineage>
</organism>
<name>A0A225MKW7_9BURK</name>
<dbReference type="AlphaFoldDB" id="A0A225MKW7"/>
<gene>
    <name evidence="1" type="ORF">CEY11_09110</name>
</gene>
<proteinExistence type="predicted"/>
<sequence>MSQRLGLLCSVDHYCSLENTNSTLKFSLERLAIASGPTLYPVTRAIQKLGSDIDLAHRRGPLQASLAKLMGAINKNFSYYGRI</sequence>
<evidence type="ECO:0000313" key="1">
    <source>
        <dbReference type="EMBL" id="OWT61966.1"/>
    </source>
</evidence>